<evidence type="ECO:0000313" key="2">
    <source>
        <dbReference type="Proteomes" id="UP000053424"/>
    </source>
</evidence>
<protein>
    <submittedName>
        <fullName evidence="1">Uncharacterized protein</fullName>
    </submittedName>
</protein>
<dbReference type="EMBL" id="KN831769">
    <property type="protein sequence ID" value="KIM48399.1"/>
    <property type="molecule type" value="Genomic_DNA"/>
</dbReference>
<dbReference type="Proteomes" id="UP000053424">
    <property type="component" value="Unassembled WGS sequence"/>
</dbReference>
<keyword evidence="2" id="KW-1185">Reference proteome</keyword>
<organism evidence="1 2">
    <name type="scientific">Hebeloma cylindrosporum</name>
    <dbReference type="NCBI Taxonomy" id="76867"/>
    <lineage>
        <taxon>Eukaryota</taxon>
        <taxon>Fungi</taxon>
        <taxon>Dikarya</taxon>
        <taxon>Basidiomycota</taxon>
        <taxon>Agaricomycotina</taxon>
        <taxon>Agaricomycetes</taxon>
        <taxon>Agaricomycetidae</taxon>
        <taxon>Agaricales</taxon>
        <taxon>Agaricineae</taxon>
        <taxon>Hymenogastraceae</taxon>
        <taxon>Hebeloma</taxon>
    </lineage>
</organism>
<evidence type="ECO:0000313" key="1">
    <source>
        <dbReference type="EMBL" id="KIM48399.1"/>
    </source>
</evidence>
<reference evidence="2" key="2">
    <citation type="submission" date="2015-01" db="EMBL/GenBank/DDBJ databases">
        <title>Evolutionary Origins and Diversification of the Mycorrhizal Mutualists.</title>
        <authorList>
            <consortium name="DOE Joint Genome Institute"/>
            <consortium name="Mycorrhizal Genomics Consortium"/>
            <person name="Kohler A."/>
            <person name="Kuo A."/>
            <person name="Nagy L.G."/>
            <person name="Floudas D."/>
            <person name="Copeland A."/>
            <person name="Barry K.W."/>
            <person name="Cichocki N."/>
            <person name="Veneault-Fourrey C."/>
            <person name="LaButti K."/>
            <person name="Lindquist E.A."/>
            <person name="Lipzen A."/>
            <person name="Lundell T."/>
            <person name="Morin E."/>
            <person name="Murat C."/>
            <person name="Riley R."/>
            <person name="Ohm R."/>
            <person name="Sun H."/>
            <person name="Tunlid A."/>
            <person name="Henrissat B."/>
            <person name="Grigoriev I.V."/>
            <person name="Hibbett D.S."/>
            <person name="Martin F."/>
        </authorList>
    </citation>
    <scope>NUCLEOTIDE SEQUENCE [LARGE SCALE GENOMIC DNA]</scope>
    <source>
        <strain evidence="2">h7</strain>
    </source>
</reference>
<dbReference type="HOGENOM" id="CLU_1245514_0_0_1"/>
<reference evidence="1 2" key="1">
    <citation type="submission" date="2014-04" db="EMBL/GenBank/DDBJ databases">
        <authorList>
            <consortium name="DOE Joint Genome Institute"/>
            <person name="Kuo A."/>
            <person name="Gay G."/>
            <person name="Dore J."/>
            <person name="Kohler A."/>
            <person name="Nagy L.G."/>
            <person name="Floudas D."/>
            <person name="Copeland A."/>
            <person name="Barry K.W."/>
            <person name="Cichocki N."/>
            <person name="Veneault-Fourrey C."/>
            <person name="LaButti K."/>
            <person name="Lindquist E.A."/>
            <person name="Lipzen A."/>
            <person name="Lundell T."/>
            <person name="Morin E."/>
            <person name="Murat C."/>
            <person name="Sun H."/>
            <person name="Tunlid A."/>
            <person name="Henrissat B."/>
            <person name="Grigoriev I.V."/>
            <person name="Hibbett D.S."/>
            <person name="Martin F."/>
            <person name="Nordberg H.P."/>
            <person name="Cantor M.N."/>
            <person name="Hua S.X."/>
        </authorList>
    </citation>
    <scope>NUCLEOTIDE SEQUENCE [LARGE SCALE GENOMIC DNA]</scope>
    <source>
        <strain evidence="2">h7</strain>
    </source>
</reference>
<accession>A0A0C3CW71</accession>
<proteinExistence type="predicted"/>
<gene>
    <name evidence="1" type="ORF">M413DRAFT_230670</name>
</gene>
<sequence length="222" mass="24826">MNRSGSGSLHSTTFRLCDFSKVFFVKNHWNARHFSRINPCYIIRCCELNWSLLGGTFLSDPRGLAERVSVRLGGNTLRHRLGFSSFLDSAAPHSIAPFCSCDMVEYGRKVFWIRRPIAIRLGLFVVVFQLGNAPEHKGSCHTCYISHSHADDLSPFGVCKGKKKTEAVQSGALARYPSLSKDFLMFIQLSKSRGEPHALLREGKEPTVRVASSREDGYIIDG</sequence>
<dbReference type="AlphaFoldDB" id="A0A0C3CW71"/>
<name>A0A0C3CW71_HEBCY</name>